<keyword evidence="3" id="KW-0328">Glycosyltransferase</keyword>
<accession>A0ABT3W7H0</accession>
<dbReference type="InterPro" id="IPR050297">
    <property type="entry name" value="LipidA_mod_glycosyltrf_83"/>
</dbReference>
<organism evidence="10 11">
    <name type="scientific">Bombella saccharophila</name>
    <dbReference type="NCBI Taxonomy" id="2967338"/>
    <lineage>
        <taxon>Bacteria</taxon>
        <taxon>Pseudomonadati</taxon>
        <taxon>Pseudomonadota</taxon>
        <taxon>Alphaproteobacteria</taxon>
        <taxon>Acetobacterales</taxon>
        <taxon>Acetobacteraceae</taxon>
        <taxon>Bombella</taxon>
    </lineage>
</organism>
<keyword evidence="5 8" id="KW-0812">Transmembrane</keyword>
<sequence>MFIWHILCKWWRSTQHNGVFFGAFCVGVVVLLRLVGAAHIPLVPDEAYYWLWSRHLQWGYVDHPFMVAFWVRLGTTLWGDTAFGVRFAGLLSFGLANLFIFFAARQFFPSQTAVGSRAVWLLNGMLMASIGLIPMTPDVPLFMFLSMALWALAHALRSRGAWRWWALCGVSLGLAVDSKYTACLWGVGLVGYVLLSGGGLWRLVGPWLGGCCAGVMILPTLWWNAHHHWAGLLKQGGRALQWQPERAGQFLGELFIGQLALITPWIAGLCCIGLWRVRHSRASVLLWLSVPMMVIFFLHGMGDRVQANWVWVLYPPLILAGAGYGGRIKGAVMMGAVGSFIIYLQALTGLLPLPAHWDPIARLSAGWQRLAIEVATQARARGDSVVVVRDYALASILAFQKPDGIKIMGLDSRWAYLQGMPQISVQKALFIEDAHYAFAQTDMWRVERYKNRMPVRAYRLEIRQVPSGWQIR</sequence>
<feature type="transmembrane region" description="Helical" evidence="8">
    <location>
        <begin position="331"/>
        <end position="353"/>
    </location>
</feature>
<dbReference type="RefSeq" id="WP_266106474.1">
    <property type="nucleotide sequence ID" value="NZ_JANIDW010000001.1"/>
</dbReference>
<feature type="transmembrane region" description="Helical" evidence="8">
    <location>
        <begin position="83"/>
        <end position="102"/>
    </location>
</feature>
<keyword evidence="11" id="KW-1185">Reference proteome</keyword>
<feature type="transmembrane region" description="Helical" evidence="8">
    <location>
        <begin position="20"/>
        <end position="42"/>
    </location>
</feature>
<dbReference type="Proteomes" id="UP001165648">
    <property type="component" value="Unassembled WGS sequence"/>
</dbReference>
<feature type="transmembrane region" description="Helical" evidence="8">
    <location>
        <begin position="182"/>
        <end position="201"/>
    </location>
</feature>
<evidence type="ECO:0000256" key="5">
    <source>
        <dbReference type="ARBA" id="ARBA00022692"/>
    </source>
</evidence>
<keyword evidence="6 8" id="KW-1133">Transmembrane helix</keyword>
<proteinExistence type="predicted"/>
<dbReference type="PANTHER" id="PTHR33908">
    <property type="entry name" value="MANNOSYLTRANSFERASE YKCB-RELATED"/>
    <property type="match status" value="1"/>
</dbReference>
<comment type="caution">
    <text evidence="10">The sequence shown here is derived from an EMBL/GenBank/DDBJ whole genome shotgun (WGS) entry which is preliminary data.</text>
</comment>
<evidence type="ECO:0000256" key="4">
    <source>
        <dbReference type="ARBA" id="ARBA00022679"/>
    </source>
</evidence>
<evidence type="ECO:0000256" key="3">
    <source>
        <dbReference type="ARBA" id="ARBA00022676"/>
    </source>
</evidence>
<feature type="transmembrane region" description="Helical" evidence="8">
    <location>
        <begin position="207"/>
        <end position="225"/>
    </location>
</feature>
<gene>
    <name evidence="10" type="ORF">NQF64_03585</name>
</gene>
<dbReference type="EMBL" id="JANIDW010000001">
    <property type="protein sequence ID" value="MCX5614329.1"/>
    <property type="molecule type" value="Genomic_DNA"/>
</dbReference>
<evidence type="ECO:0000313" key="11">
    <source>
        <dbReference type="Proteomes" id="UP001165648"/>
    </source>
</evidence>
<feature type="transmembrane region" description="Helical" evidence="8">
    <location>
        <begin position="114"/>
        <end position="133"/>
    </location>
</feature>
<feature type="domain" description="Glycosyltransferase RgtA/B/C/D-like" evidence="9">
    <location>
        <begin position="62"/>
        <end position="223"/>
    </location>
</feature>
<feature type="transmembrane region" description="Helical" evidence="8">
    <location>
        <begin position="307"/>
        <end position="325"/>
    </location>
</feature>
<protein>
    <submittedName>
        <fullName evidence="10">Glycosyltransferase family 39 protein</fullName>
    </submittedName>
</protein>
<dbReference type="Pfam" id="PF13231">
    <property type="entry name" value="PMT_2"/>
    <property type="match status" value="1"/>
</dbReference>
<feature type="transmembrane region" description="Helical" evidence="8">
    <location>
        <begin position="254"/>
        <end position="275"/>
    </location>
</feature>
<comment type="subcellular location">
    <subcellularLocation>
        <location evidence="1">Cell membrane</location>
        <topology evidence="1">Multi-pass membrane protein</topology>
    </subcellularLocation>
</comment>
<evidence type="ECO:0000259" key="9">
    <source>
        <dbReference type="Pfam" id="PF13231"/>
    </source>
</evidence>
<evidence type="ECO:0000256" key="8">
    <source>
        <dbReference type="SAM" id="Phobius"/>
    </source>
</evidence>
<dbReference type="InterPro" id="IPR038731">
    <property type="entry name" value="RgtA/B/C-like"/>
</dbReference>
<keyword evidence="7 8" id="KW-0472">Membrane</keyword>
<evidence type="ECO:0000256" key="6">
    <source>
        <dbReference type="ARBA" id="ARBA00022989"/>
    </source>
</evidence>
<dbReference type="PANTHER" id="PTHR33908:SF11">
    <property type="entry name" value="MEMBRANE PROTEIN"/>
    <property type="match status" value="1"/>
</dbReference>
<name>A0ABT3W7H0_9PROT</name>
<feature type="transmembrane region" description="Helical" evidence="8">
    <location>
        <begin position="281"/>
        <end position="300"/>
    </location>
</feature>
<evidence type="ECO:0000256" key="7">
    <source>
        <dbReference type="ARBA" id="ARBA00023136"/>
    </source>
</evidence>
<evidence type="ECO:0000313" key="10">
    <source>
        <dbReference type="EMBL" id="MCX5614329.1"/>
    </source>
</evidence>
<keyword evidence="2" id="KW-1003">Cell membrane</keyword>
<keyword evidence="4" id="KW-0808">Transferase</keyword>
<evidence type="ECO:0000256" key="1">
    <source>
        <dbReference type="ARBA" id="ARBA00004651"/>
    </source>
</evidence>
<evidence type="ECO:0000256" key="2">
    <source>
        <dbReference type="ARBA" id="ARBA00022475"/>
    </source>
</evidence>
<reference evidence="10 11" key="1">
    <citation type="submission" date="2022-07" db="EMBL/GenBank/DDBJ databases">
        <title>Bombella genomes.</title>
        <authorList>
            <person name="Harer L."/>
            <person name="Styblova S."/>
            <person name="Ehrmann M."/>
        </authorList>
    </citation>
    <scope>NUCLEOTIDE SEQUENCE [LARGE SCALE GENOMIC DNA]</scope>
    <source>
        <strain evidence="10 11">TMW 2.2558</strain>
    </source>
</reference>